<organism evidence="1 2">
    <name type="scientific">Phanerochaete sordida</name>
    <dbReference type="NCBI Taxonomy" id="48140"/>
    <lineage>
        <taxon>Eukaryota</taxon>
        <taxon>Fungi</taxon>
        <taxon>Dikarya</taxon>
        <taxon>Basidiomycota</taxon>
        <taxon>Agaricomycotina</taxon>
        <taxon>Agaricomycetes</taxon>
        <taxon>Polyporales</taxon>
        <taxon>Phanerochaetaceae</taxon>
        <taxon>Phanerochaete</taxon>
    </lineage>
</organism>
<dbReference type="Gene3D" id="3.80.10.10">
    <property type="entry name" value="Ribonuclease Inhibitor"/>
    <property type="match status" value="1"/>
</dbReference>
<dbReference type="SUPFAM" id="SSF52047">
    <property type="entry name" value="RNI-like"/>
    <property type="match status" value="1"/>
</dbReference>
<dbReference type="SUPFAM" id="SSF81383">
    <property type="entry name" value="F-box domain"/>
    <property type="match status" value="1"/>
</dbReference>
<dbReference type="InterPro" id="IPR036047">
    <property type="entry name" value="F-box-like_dom_sf"/>
</dbReference>
<dbReference type="Proteomes" id="UP000703269">
    <property type="component" value="Unassembled WGS sequence"/>
</dbReference>
<keyword evidence="2" id="KW-1185">Reference proteome</keyword>
<evidence type="ECO:0008006" key="3">
    <source>
        <dbReference type="Google" id="ProtNLM"/>
    </source>
</evidence>
<dbReference type="EMBL" id="BPQB01000133">
    <property type="protein sequence ID" value="GJF00081.1"/>
    <property type="molecule type" value="Genomic_DNA"/>
</dbReference>
<evidence type="ECO:0000313" key="2">
    <source>
        <dbReference type="Proteomes" id="UP000703269"/>
    </source>
</evidence>
<accession>A0A9P3GVP7</accession>
<dbReference type="InterPro" id="IPR032675">
    <property type="entry name" value="LRR_dom_sf"/>
</dbReference>
<sequence length="567" mass="62674">MAASQKTDISSLSPKLLEHIFLIATLALYESTEKWQIDMWHARRFLAHHGNPRDPLVLCSLRQVCKRWDQIVLSCPELWNYMNSYEHSAAWMQRSLQRSAGTPLCVAGTSTELAYVVKLCTSEAHRIKSLLFSPVAQTAIESDPSIAFSADFPQLKDFKLELPCAAGSPWLSLLARAPNLTVLNFVGTSRPSDLLSLASTLPFTGLKTLAIKGMASSKHLDVDATALLALLRRLPNLENVLLKGINLIGEDRATPDTKEISLPHLRDLQVLFCSTSIFHVLQSIAIPRGTHIDVQLIHVDPQHSEAFLDFMTRVGAAMHDAGTLRSLQVALDGLVLRLLGHRSATPENEKYPDLRVEFWKLDPLGADAGAFLATLMSRACARLHLASLRTLTLGADNDRWEPHALFTGLRPTLAGLAHVQELRVEGLLSRLTTAAVADLLTTRHEGRAPLPALTRVLFDAADVCAGYHDAFFDALCALLLARWKLGAPVHRVVVRSEEEEVFTDAQKMVLRTARTTGMDSHRLVRHFVTENIPPRAEHAEALPVEKRTATRTRGRLCSCAKTAKGMR</sequence>
<gene>
    <name evidence="1" type="ORF">PsYK624_163600</name>
</gene>
<comment type="caution">
    <text evidence="1">The sequence shown here is derived from an EMBL/GenBank/DDBJ whole genome shotgun (WGS) entry which is preliminary data.</text>
</comment>
<proteinExistence type="predicted"/>
<evidence type="ECO:0000313" key="1">
    <source>
        <dbReference type="EMBL" id="GJF00081.1"/>
    </source>
</evidence>
<protein>
    <recommendedName>
        <fullName evidence="3">F-box domain-containing protein</fullName>
    </recommendedName>
</protein>
<name>A0A9P3GVP7_9APHY</name>
<dbReference type="Gene3D" id="1.20.1280.50">
    <property type="match status" value="1"/>
</dbReference>
<dbReference type="AlphaFoldDB" id="A0A9P3GVP7"/>
<reference evidence="1 2" key="1">
    <citation type="submission" date="2021-08" db="EMBL/GenBank/DDBJ databases">
        <title>Draft Genome Sequence of Phanerochaete sordida strain YK-624.</title>
        <authorList>
            <person name="Mori T."/>
            <person name="Dohra H."/>
            <person name="Suzuki T."/>
            <person name="Kawagishi H."/>
            <person name="Hirai H."/>
        </authorList>
    </citation>
    <scope>NUCLEOTIDE SEQUENCE [LARGE SCALE GENOMIC DNA]</scope>
    <source>
        <strain evidence="1 2">YK-624</strain>
    </source>
</reference>
<dbReference type="OrthoDB" id="2752736at2759"/>